<feature type="chain" id="PRO_5043594646" description="Secreted protein" evidence="1">
    <location>
        <begin position="17"/>
        <end position="94"/>
    </location>
</feature>
<evidence type="ECO:0000256" key="1">
    <source>
        <dbReference type="SAM" id="SignalP"/>
    </source>
</evidence>
<organism evidence="2 3">
    <name type="scientific">Cuscuta epithymum</name>
    <dbReference type="NCBI Taxonomy" id="186058"/>
    <lineage>
        <taxon>Eukaryota</taxon>
        <taxon>Viridiplantae</taxon>
        <taxon>Streptophyta</taxon>
        <taxon>Embryophyta</taxon>
        <taxon>Tracheophyta</taxon>
        <taxon>Spermatophyta</taxon>
        <taxon>Magnoliopsida</taxon>
        <taxon>eudicotyledons</taxon>
        <taxon>Gunneridae</taxon>
        <taxon>Pentapetalae</taxon>
        <taxon>asterids</taxon>
        <taxon>lamiids</taxon>
        <taxon>Solanales</taxon>
        <taxon>Convolvulaceae</taxon>
        <taxon>Cuscuteae</taxon>
        <taxon>Cuscuta</taxon>
        <taxon>Cuscuta subgen. Cuscuta</taxon>
    </lineage>
</organism>
<evidence type="ECO:0000313" key="2">
    <source>
        <dbReference type="EMBL" id="CAH9065542.1"/>
    </source>
</evidence>
<protein>
    <recommendedName>
        <fullName evidence="4">Secreted protein</fullName>
    </recommendedName>
</protein>
<name>A0AAV0C3K6_9ASTE</name>
<proteinExistence type="predicted"/>
<dbReference type="Proteomes" id="UP001152523">
    <property type="component" value="Unassembled WGS sequence"/>
</dbReference>
<sequence length="94" mass="10439">MLLLLFLLAPTKRVGHFSPQRLPSLHPFSLATLKSILLKSESNTRGMLATGILYKIDEDGTVDFRNSNRKLRFSMCILGMLFTSSGGSRSNVHS</sequence>
<dbReference type="AlphaFoldDB" id="A0AAV0C3K6"/>
<evidence type="ECO:0000313" key="3">
    <source>
        <dbReference type="Proteomes" id="UP001152523"/>
    </source>
</evidence>
<feature type="signal peptide" evidence="1">
    <location>
        <begin position="1"/>
        <end position="16"/>
    </location>
</feature>
<accession>A0AAV0C3K6</accession>
<gene>
    <name evidence="2" type="ORF">CEPIT_LOCUS2281</name>
</gene>
<reference evidence="2" key="1">
    <citation type="submission" date="2022-07" db="EMBL/GenBank/DDBJ databases">
        <authorList>
            <person name="Macas J."/>
            <person name="Novak P."/>
            <person name="Neumann P."/>
        </authorList>
    </citation>
    <scope>NUCLEOTIDE SEQUENCE</scope>
</reference>
<comment type="caution">
    <text evidence="2">The sequence shown here is derived from an EMBL/GenBank/DDBJ whole genome shotgun (WGS) entry which is preliminary data.</text>
</comment>
<dbReference type="EMBL" id="CAMAPF010000012">
    <property type="protein sequence ID" value="CAH9065542.1"/>
    <property type="molecule type" value="Genomic_DNA"/>
</dbReference>
<evidence type="ECO:0008006" key="4">
    <source>
        <dbReference type="Google" id="ProtNLM"/>
    </source>
</evidence>
<keyword evidence="3" id="KW-1185">Reference proteome</keyword>
<keyword evidence="1" id="KW-0732">Signal</keyword>